<gene>
    <name evidence="1" type="ORF">OD750_007130</name>
</gene>
<dbReference type="EMBL" id="JAOVZO020000008">
    <property type="protein sequence ID" value="MDC8012320.1"/>
    <property type="molecule type" value="Genomic_DNA"/>
</dbReference>
<proteinExistence type="predicted"/>
<dbReference type="RefSeq" id="WP_263543813.1">
    <property type="nucleotide sequence ID" value="NZ_JAOVZO020000008.1"/>
</dbReference>
<protein>
    <submittedName>
        <fullName evidence="1">Uncharacterized protein</fullName>
    </submittedName>
</protein>
<dbReference type="Proteomes" id="UP001139971">
    <property type="component" value="Unassembled WGS sequence"/>
</dbReference>
<accession>A0A9X3YJK6</accession>
<dbReference type="AlphaFoldDB" id="A0A9X3YJK6"/>
<sequence length="400" mass="43941">MHNDEFADLLSGYMRRIRASAAGVATEIGMSREAVNNWRQGLSLPNRKHRHRLLDCARYLRLSERETDRLLTAAGFEPEYPVGGQPAGQPYAAHIAGLFERLARLAPYPILMLLSQAHWGQPPFRDQLLATARGVYGERAVLHIRPPYSVSAESRDYFEALGAQCGFAGVDSDFAFEAALEKRLAAGERVFCLVSRFEQGEPRLREALAGILRSLSEMYSGRLHLMLCGGEALAELKYQSGDLSLLNIASVEYWPDPGADELRDLARAQLDPARVDAALVARLAALCGGHPALIDEALRAIAGDARLTDADLADRLGASARLWEGFVPLVDDADARERIGAWLRGTRLGRAQPYLLDRHLRRLFWANLVAVRPGEQGAVVEWRCDAVRQAGLQVLAGGAA</sequence>
<organism evidence="1 2">
    <name type="scientific">Tahibacter soli</name>
    <dbReference type="NCBI Taxonomy" id="2983605"/>
    <lineage>
        <taxon>Bacteria</taxon>
        <taxon>Pseudomonadati</taxon>
        <taxon>Pseudomonadota</taxon>
        <taxon>Gammaproteobacteria</taxon>
        <taxon>Lysobacterales</taxon>
        <taxon>Rhodanobacteraceae</taxon>
        <taxon>Tahibacter</taxon>
    </lineage>
</organism>
<evidence type="ECO:0000313" key="2">
    <source>
        <dbReference type="Proteomes" id="UP001139971"/>
    </source>
</evidence>
<evidence type="ECO:0000313" key="1">
    <source>
        <dbReference type="EMBL" id="MDC8012320.1"/>
    </source>
</evidence>
<reference evidence="1" key="1">
    <citation type="submission" date="2023-02" db="EMBL/GenBank/DDBJ databases">
        <title>Tahibacter soli sp. nov. isolated from soil.</title>
        <authorList>
            <person name="Baek J.H."/>
            <person name="Lee J.K."/>
            <person name="Choi D.G."/>
            <person name="Jeon C.O."/>
        </authorList>
    </citation>
    <scope>NUCLEOTIDE SEQUENCE</scope>
    <source>
        <strain evidence="1">BL</strain>
    </source>
</reference>
<comment type="caution">
    <text evidence="1">The sequence shown here is derived from an EMBL/GenBank/DDBJ whole genome shotgun (WGS) entry which is preliminary data.</text>
</comment>
<keyword evidence="2" id="KW-1185">Reference proteome</keyword>
<name>A0A9X3YJK6_9GAMM</name>